<name>A0ABS2C8U3_9NEIS</name>
<sequence length="170" mass="19221">MLMPCSNYSNQPHRFKTMKKSLTLRPATLEDAEGIAELIRKSITVLCDLDHQHEPNQLADWLSDINTARIAECIDENCIQVLALLGKKRVGFAAMNWQGEIQFFYVAPKQIGQGIGSALLAELELAAREHGLNPIMLATTHSARGFFRLRGFIPTRPDYAEWLEKPLQHH</sequence>
<keyword evidence="5" id="KW-1185">Reference proteome</keyword>
<reference evidence="4 5" key="1">
    <citation type="submission" date="2019-11" db="EMBL/GenBank/DDBJ databases">
        <title>Novel Deefgea species.</title>
        <authorList>
            <person name="Han J.-H."/>
        </authorList>
    </citation>
    <scope>NUCLEOTIDE SEQUENCE [LARGE SCALE GENOMIC DNA]</scope>
    <source>
        <strain evidence="4 5">LMG 24817</strain>
    </source>
</reference>
<dbReference type="EMBL" id="WOFE01000001">
    <property type="protein sequence ID" value="MBM5570569.1"/>
    <property type="molecule type" value="Genomic_DNA"/>
</dbReference>
<evidence type="ECO:0000313" key="4">
    <source>
        <dbReference type="EMBL" id="MBM5570569.1"/>
    </source>
</evidence>
<organism evidence="4 5">
    <name type="scientific">Deefgea chitinilytica</name>
    <dbReference type="NCBI Taxonomy" id="570276"/>
    <lineage>
        <taxon>Bacteria</taxon>
        <taxon>Pseudomonadati</taxon>
        <taxon>Pseudomonadota</taxon>
        <taxon>Betaproteobacteria</taxon>
        <taxon>Neisseriales</taxon>
        <taxon>Chitinibacteraceae</taxon>
        <taxon>Deefgea</taxon>
    </lineage>
</organism>
<evidence type="ECO:0000313" key="5">
    <source>
        <dbReference type="Proteomes" id="UP001195660"/>
    </source>
</evidence>
<dbReference type="PROSITE" id="PS51186">
    <property type="entry name" value="GNAT"/>
    <property type="match status" value="1"/>
</dbReference>
<dbReference type="SUPFAM" id="SSF55729">
    <property type="entry name" value="Acyl-CoA N-acyltransferases (Nat)"/>
    <property type="match status" value="1"/>
</dbReference>
<dbReference type="PANTHER" id="PTHR43877">
    <property type="entry name" value="AMINOALKYLPHOSPHONATE N-ACETYLTRANSFERASE-RELATED-RELATED"/>
    <property type="match status" value="1"/>
</dbReference>
<evidence type="ECO:0000256" key="2">
    <source>
        <dbReference type="ARBA" id="ARBA00023315"/>
    </source>
</evidence>
<gene>
    <name evidence="4" type="ORF">GM173_03135</name>
</gene>
<dbReference type="CDD" id="cd04301">
    <property type="entry name" value="NAT_SF"/>
    <property type="match status" value="1"/>
</dbReference>
<evidence type="ECO:0000259" key="3">
    <source>
        <dbReference type="PROSITE" id="PS51186"/>
    </source>
</evidence>
<accession>A0ABS2C8U3</accession>
<proteinExistence type="predicted"/>
<evidence type="ECO:0000256" key="1">
    <source>
        <dbReference type="ARBA" id="ARBA00022679"/>
    </source>
</evidence>
<dbReference type="InterPro" id="IPR016181">
    <property type="entry name" value="Acyl_CoA_acyltransferase"/>
</dbReference>
<dbReference type="Gene3D" id="3.40.630.30">
    <property type="match status" value="1"/>
</dbReference>
<dbReference type="InterPro" id="IPR050832">
    <property type="entry name" value="Bact_Acetyltransf"/>
</dbReference>
<protein>
    <submittedName>
        <fullName evidence="4">GNAT family N-acetyltransferase</fullName>
    </submittedName>
</protein>
<dbReference type="Proteomes" id="UP001195660">
    <property type="component" value="Unassembled WGS sequence"/>
</dbReference>
<dbReference type="Pfam" id="PF13673">
    <property type="entry name" value="Acetyltransf_10"/>
    <property type="match status" value="1"/>
</dbReference>
<dbReference type="InterPro" id="IPR000182">
    <property type="entry name" value="GNAT_dom"/>
</dbReference>
<comment type="caution">
    <text evidence="4">The sequence shown here is derived from an EMBL/GenBank/DDBJ whole genome shotgun (WGS) entry which is preliminary data.</text>
</comment>
<keyword evidence="1" id="KW-0808">Transferase</keyword>
<feature type="domain" description="N-acetyltransferase" evidence="3">
    <location>
        <begin position="22"/>
        <end position="168"/>
    </location>
</feature>
<keyword evidence="2" id="KW-0012">Acyltransferase</keyword>